<reference evidence="3 4" key="2">
    <citation type="journal article" date="2011" name="Stand. Genomic Sci.">
        <title>Complete genome sequence of Paludibacter propionicigenes type strain (WB4).</title>
        <authorList>
            <person name="Gronow S."/>
            <person name="Munk C."/>
            <person name="Lapidus A."/>
            <person name="Nolan M."/>
            <person name="Lucas S."/>
            <person name="Hammon N."/>
            <person name="Deshpande S."/>
            <person name="Cheng J.F."/>
            <person name="Tapia R."/>
            <person name="Han C."/>
            <person name="Goodwin L."/>
            <person name="Pitluck S."/>
            <person name="Liolios K."/>
            <person name="Ivanova N."/>
            <person name="Mavromatis K."/>
            <person name="Mikhailova N."/>
            <person name="Pati A."/>
            <person name="Chen A."/>
            <person name="Palaniappan K."/>
            <person name="Land M."/>
            <person name="Hauser L."/>
            <person name="Chang Y.J."/>
            <person name="Jeffries C.D."/>
            <person name="Brambilla E."/>
            <person name="Rohde M."/>
            <person name="Goker M."/>
            <person name="Detter J.C."/>
            <person name="Woyke T."/>
            <person name="Bristow J."/>
            <person name="Eisen J.A."/>
            <person name="Markowitz V."/>
            <person name="Hugenholtz P."/>
            <person name="Kyrpides N.C."/>
            <person name="Klenk H.P."/>
        </authorList>
    </citation>
    <scope>NUCLEOTIDE SEQUENCE [LARGE SCALE GENOMIC DNA]</scope>
    <source>
        <strain evidence="4">DSM 17365 / JCM 13257 / WB4</strain>
    </source>
</reference>
<protein>
    <recommendedName>
        <fullName evidence="2">DUF2147 domain-containing protein</fullName>
    </recommendedName>
</protein>
<dbReference type="RefSeq" id="WP_013444987.1">
    <property type="nucleotide sequence ID" value="NC_014734.1"/>
</dbReference>
<reference key="1">
    <citation type="submission" date="2010-11" db="EMBL/GenBank/DDBJ databases">
        <title>The complete genome of Paludibacter propionicigenes DSM 17365.</title>
        <authorList>
            <consortium name="US DOE Joint Genome Institute (JGI-PGF)"/>
            <person name="Lucas S."/>
            <person name="Copeland A."/>
            <person name="Lapidus A."/>
            <person name="Bruce D."/>
            <person name="Goodwin L."/>
            <person name="Pitluck S."/>
            <person name="Kyrpides N."/>
            <person name="Mavromatis K."/>
            <person name="Ivanova N."/>
            <person name="Munk A.C."/>
            <person name="Brettin T."/>
            <person name="Detter J.C."/>
            <person name="Han C."/>
            <person name="Tapia R."/>
            <person name="Land M."/>
            <person name="Hauser L."/>
            <person name="Markowitz V."/>
            <person name="Cheng J.-F."/>
            <person name="Hugenholtz P."/>
            <person name="Woyke T."/>
            <person name="Wu D."/>
            <person name="Gronow S."/>
            <person name="Wellnitz S."/>
            <person name="Brambilla E."/>
            <person name="Klenk H.-P."/>
            <person name="Eisen J.A."/>
        </authorList>
    </citation>
    <scope>NUCLEOTIDE SEQUENCE</scope>
    <source>
        <strain>WB4</strain>
    </source>
</reference>
<dbReference type="STRING" id="694427.Palpr_1472"/>
<dbReference type="InterPro" id="IPR019223">
    <property type="entry name" value="DUF2147"/>
</dbReference>
<dbReference type="eggNOG" id="COG4731">
    <property type="taxonomic scope" value="Bacteria"/>
</dbReference>
<dbReference type="Pfam" id="PF09917">
    <property type="entry name" value="DUF2147"/>
    <property type="match status" value="1"/>
</dbReference>
<dbReference type="HOGENOM" id="CLU_108869_0_1_10"/>
<evidence type="ECO:0000256" key="1">
    <source>
        <dbReference type="SAM" id="SignalP"/>
    </source>
</evidence>
<keyword evidence="4" id="KW-1185">Reference proteome</keyword>
<organism evidence="3 4">
    <name type="scientific">Paludibacter propionicigenes (strain DSM 17365 / JCM 13257 / WB4)</name>
    <dbReference type="NCBI Taxonomy" id="694427"/>
    <lineage>
        <taxon>Bacteria</taxon>
        <taxon>Pseudomonadati</taxon>
        <taxon>Bacteroidota</taxon>
        <taxon>Bacteroidia</taxon>
        <taxon>Bacteroidales</taxon>
        <taxon>Paludibacteraceae</taxon>
        <taxon>Paludibacter</taxon>
    </lineage>
</organism>
<sequence>MKKTFLLLAVAFAFSLSAFAQADKIVGKWKTIDDKDGSAKSIVYIFKATNGKYYGKIEKLFKDAEKLCTECEGSNKDQPIQGMQIINNMIEKDGKLTDGTILDPKTGKIYKCNITLDKSGEKLNVRGSLDKGGWIGRSQTWIRVK</sequence>
<dbReference type="AlphaFoldDB" id="E4T4H4"/>
<dbReference type="Proteomes" id="UP000008718">
    <property type="component" value="Chromosome"/>
</dbReference>
<dbReference type="EMBL" id="CP002345">
    <property type="protein sequence ID" value="ADQ79618.1"/>
    <property type="molecule type" value="Genomic_DNA"/>
</dbReference>
<dbReference type="Gene3D" id="2.40.128.520">
    <property type="match status" value="1"/>
</dbReference>
<evidence type="ECO:0000313" key="4">
    <source>
        <dbReference type="Proteomes" id="UP000008718"/>
    </source>
</evidence>
<accession>E4T4H4</accession>
<feature type="domain" description="DUF2147" evidence="2">
    <location>
        <begin position="27"/>
        <end position="143"/>
    </location>
</feature>
<gene>
    <name evidence="3" type="ordered locus">Palpr_1472</name>
</gene>
<dbReference type="OrthoDB" id="9814399at2"/>
<proteinExistence type="predicted"/>
<name>E4T4H4_PALPW</name>
<feature type="chain" id="PRO_5003189095" description="DUF2147 domain-containing protein" evidence="1">
    <location>
        <begin position="23"/>
        <end position="145"/>
    </location>
</feature>
<evidence type="ECO:0000259" key="2">
    <source>
        <dbReference type="Pfam" id="PF09917"/>
    </source>
</evidence>
<keyword evidence="1" id="KW-0732">Signal</keyword>
<evidence type="ECO:0000313" key="3">
    <source>
        <dbReference type="EMBL" id="ADQ79618.1"/>
    </source>
</evidence>
<dbReference type="PANTHER" id="PTHR36919:SF3">
    <property type="entry name" value="BLL5882 PROTEIN"/>
    <property type="match status" value="1"/>
</dbReference>
<feature type="signal peptide" evidence="1">
    <location>
        <begin position="1"/>
        <end position="22"/>
    </location>
</feature>
<dbReference type="KEGG" id="ppn:Palpr_1472"/>
<dbReference type="PANTHER" id="PTHR36919">
    <property type="entry name" value="BLR1215 PROTEIN"/>
    <property type="match status" value="1"/>
</dbReference>